<dbReference type="GO" id="GO:0031146">
    <property type="term" value="P:SCF-dependent proteasomal ubiquitin-dependent protein catabolic process"/>
    <property type="evidence" value="ECO:0007669"/>
    <property type="project" value="TreeGrafter"/>
</dbReference>
<evidence type="ECO:0000256" key="8">
    <source>
        <dbReference type="ARBA" id="ARBA00037597"/>
    </source>
</evidence>
<keyword evidence="7" id="KW-0927">Auxin signaling pathway</keyword>
<feature type="region of interest" description="Disordered" evidence="11">
    <location>
        <begin position="980"/>
        <end position="1081"/>
    </location>
</feature>
<evidence type="ECO:0000256" key="5">
    <source>
        <dbReference type="ARBA" id="ARBA00022884"/>
    </source>
</evidence>
<evidence type="ECO:0000259" key="12">
    <source>
        <dbReference type="PROSITE" id="PS50137"/>
    </source>
</evidence>
<comment type="caution">
    <text evidence="13">The sequence shown here is derived from an EMBL/GenBank/DDBJ whole genome shotgun (WGS) entry which is preliminary data.</text>
</comment>
<organism evidence="13 14">
    <name type="scientific">Zizania palustris</name>
    <name type="common">Northern wild rice</name>
    <dbReference type="NCBI Taxonomy" id="103762"/>
    <lineage>
        <taxon>Eukaryota</taxon>
        <taxon>Viridiplantae</taxon>
        <taxon>Streptophyta</taxon>
        <taxon>Embryophyta</taxon>
        <taxon>Tracheophyta</taxon>
        <taxon>Spermatophyta</taxon>
        <taxon>Magnoliopsida</taxon>
        <taxon>Liliopsida</taxon>
        <taxon>Poales</taxon>
        <taxon>Poaceae</taxon>
        <taxon>BOP clade</taxon>
        <taxon>Oryzoideae</taxon>
        <taxon>Oryzeae</taxon>
        <taxon>Zizaniinae</taxon>
        <taxon>Zizania</taxon>
    </lineage>
</organism>
<dbReference type="InterPro" id="IPR001611">
    <property type="entry name" value="Leu-rich_rpt"/>
</dbReference>
<evidence type="ECO:0000256" key="1">
    <source>
        <dbReference type="ARBA" id="ARBA00004123"/>
    </source>
</evidence>
<dbReference type="CDD" id="cd19908">
    <property type="entry name" value="DSRM_AtDRB-like_rpt2"/>
    <property type="match status" value="1"/>
</dbReference>
<feature type="compositionally biased region" description="Polar residues" evidence="11">
    <location>
        <begin position="980"/>
        <end position="990"/>
    </location>
</feature>
<dbReference type="Pfam" id="PF13516">
    <property type="entry name" value="LRR_6"/>
    <property type="match status" value="1"/>
</dbReference>
<reference evidence="13" key="1">
    <citation type="journal article" date="2021" name="bioRxiv">
        <title>Whole Genome Assembly and Annotation of Northern Wild Rice, Zizania palustris L., Supports a Whole Genome Duplication in the Zizania Genus.</title>
        <authorList>
            <person name="Haas M."/>
            <person name="Kono T."/>
            <person name="Macchietto M."/>
            <person name="Millas R."/>
            <person name="McGilp L."/>
            <person name="Shao M."/>
            <person name="Duquette J."/>
            <person name="Hirsch C.N."/>
            <person name="Kimball J."/>
        </authorList>
    </citation>
    <scope>NUCLEOTIDE SEQUENCE</scope>
    <source>
        <tissue evidence="13">Fresh leaf tissue</tissue>
    </source>
</reference>
<feature type="compositionally biased region" description="Low complexity" evidence="11">
    <location>
        <begin position="830"/>
        <end position="839"/>
    </location>
</feature>
<evidence type="ECO:0000256" key="6">
    <source>
        <dbReference type="ARBA" id="ARBA00023242"/>
    </source>
</evidence>
<protein>
    <recommendedName>
        <fullName evidence="12">DRBM domain-containing protein</fullName>
    </recommendedName>
</protein>
<dbReference type="Pfam" id="PF18791">
    <property type="entry name" value="Transp_inhibit"/>
    <property type="match status" value="1"/>
</dbReference>
<proteinExistence type="predicted"/>
<evidence type="ECO:0000256" key="7">
    <source>
        <dbReference type="ARBA" id="ARBA00023294"/>
    </source>
</evidence>
<dbReference type="PANTHER" id="PTHR16134">
    <property type="entry name" value="F-BOX/TPR REPEAT PROTEIN POF3"/>
    <property type="match status" value="1"/>
</dbReference>
<evidence type="ECO:0000256" key="4">
    <source>
        <dbReference type="ARBA" id="ARBA00022786"/>
    </source>
</evidence>
<dbReference type="Pfam" id="PF00035">
    <property type="entry name" value="dsrm"/>
    <property type="match status" value="1"/>
</dbReference>
<gene>
    <name evidence="13" type="ORF">GUJ93_ZPchr0010g8331</name>
</gene>
<reference evidence="13" key="2">
    <citation type="submission" date="2021-02" db="EMBL/GenBank/DDBJ databases">
        <authorList>
            <person name="Kimball J.A."/>
            <person name="Haas M.W."/>
            <person name="Macchietto M."/>
            <person name="Kono T."/>
            <person name="Duquette J."/>
            <person name="Shao M."/>
        </authorList>
    </citation>
    <scope>NUCLEOTIDE SEQUENCE</scope>
    <source>
        <tissue evidence="13">Fresh leaf tissue</tissue>
    </source>
</reference>
<accession>A0A8J6BAZ8</accession>
<keyword evidence="4" id="KW-0833">Ubl conjugation pathway</keyword>
<name>A0A8J6BAZ8_ZIZPA</name>
<dbReference type="AlphaFoldDB" id="A0A8J6BAZ8"/>
<comment type="function">
    <text evidence="8">Binds double-stranded RNA.</text>
</comment>
<feature type="compositionally biased region" description="Basic and acidic residues" evidence="11">
    <location>
        <begin position="1030"/>
        <end position="1048"/>
    </location>
</feature>
<dbReference type="SMART" id="SM00367">
    <property type="entry name" value="LRR_CC"/>
    <property type="match status" value="4"/>
</dbReference>
<comment type="subunit">
    <text evidence="9">Part of a SCF (SKP1-cullin-F-box) protein ligase complex. May interact with auxin and auxin-responsive proteins.</text>
</comment>
<evidence type="ECO:0000256" key="3">
    <source>
        <dbReference type="ARBA" id="ARBA00022737"/>
    </source>
</evidence>
<keyword evidence="6" id="KW-0539">Nucleus</keyword>
<sequence length="1198" mass="130605">MGRGGSRATGAAAPPWHALPDEVWEHAFSFLPTAADRGAAAGACSSWLRAERRSRRHLAVANCYAAAPRDAVERFPAVRAAEVKGKPHFADFGLVPPAWGGAAAPWIAAAADGWPLLEELSFKRMVVTDECLEMIAASFRNFQVLRLVSCDGFSTAGLAAIAAGCRHLRELDLQENEIEDCSIHWLSLFPESFTSLVTLNFSCLDGEVNITVLERLVARCRNLKTLKLNNAIPLDKLASLLRKAPQLVELGTGKFSADYHPDLFAKLEVAFGGCKNLRRLSGAWDAVPDYLPAFYCVCDGLTSLNLSYATVRGPELIKFISRCKNLQQLWVMDLIEDLGLAVVASSCSKLQELRVFPSDHFGLGVLTERGLVDVSASCPMLESVLYFCRRMTNEALITIAKNRPNFTCFRLCILEPHTPDYVTRQPLDVGFSAIVESCKGLRRLSISGLLTDHVFRSIGAHADRLEMLSIAFAGNSDMGLDYILSGCNSLKKLEIRDCPFGDKPLLTNAAKLETMRSLWMSSCLLTLGACRQLARKMPHLSVEIMNDPGWSCPLDSLPDESPVEKLYVYRTIAGKLKLPLAVAAVAVDSKQQAACAAIPRSPTRRIKEGFLPLPLTVLEPGAGGIEEDEIDERACSSDRTGQWIASYLDRFISEACTRTSSRSFLRGAASICHPMRASVRAQIMPPEVALNELSKRGPSSSLAAKVLDETGIYKNLLQETAHRAGLKLPVYTTIRSGPGHTPVFTCTVELAGMTFTGNPGKTKKQAQKNAAMAAWSELKQLPRVDESSSSSCPADHDDEDQEQIIVARTLASLNQTNVGKATHQKEKQQSSNSMSSRRPSYPKSNAAFYRLQLQKHTYPSVPPEQAMYHMWHQVQATHQKPHFPMVPTMGNTSFPPPPTVFHMYTPPRGQFTIPASQDPLGLLPHFPEAVPVLPQYFSTYPASFLPRGSLPVSIRKIHEKRLADADMVELPDAAVFSQYTAPNSCGTSENGGPDNRKEDCTESNFASKEENKAHTASTSPTHPPSQKPESNQDKEITGGPRLESKKPIEQPSKSSPSRVNPVLGGTGQRHHYSSVRHGEPIHRNSLPQISMATSPECWSPHVQAPHRLGTGISVNSSGSLYQQRPPWLAASVTIRTAVPVCSARPSVVNSSAGAARAQPAVAVQILPASPRKEPEARTNAGDMSSTATASSELSKLHI</sequence>
<evidence type="ECO:0000313" key="14">
    <source>
        <dbReference type="Proteomes" id="UP000729402"/>
    </source>
</evidence>
<dbReference type="PANTHER" id="PTHR16134:SF66">
    <property type="entry name" value="PROTEIN TRANSPORT INHIBITOR RESPONSE 1"/>
    <property type="match status" value="1"/>
</dbReference>
<dbReference type="PROSITE" id="PS50137">
    <property type="entry name" value="DS_RBD"/>
    <property type="match status" value="1"/>
</dbReference>
<feature type="domain" description="DRBM" evidence="12">
    <location>
        <begin position="685"/>
        <end position="780"/>
    </location>
</feature>
<comment type="subcellular location">
    <subcellularLocation>
        <location evidence="1">Nucleus</location>
    </subcellularLocation>
</comment>
<evidence type="ECO:0000256" key="2">
    <source>
        <dbReference type="ARBA" id="ARBA00004906"/>
    </source>
</evidence>
<evidence type="ECO:0000256" key="10">
    <source>
        <dbReference type="PROSITE-ProRule" id="PRU00266"/>
    </source>
</evidence>
<dbReference type="GO" id="GO:0003725">
    <property type="term" value="F:double-stranded RNA binding"/>
    <property type="evidence" value="ECO:0007669"/>
    <property type="project" value="InterPro"/>
</dbReference>
<dbReference type="FunFam" id="3.30.160.20:FF:000036">
    <property type="entry name" value="Double-stranded RNA-binding protein 2"/>
    <property type="match status" value="1"/>
</dbReference>
<dbReference type="EMBL" id="JAAALK010000082">
    <property type="protein sequence ID" value="KAG8084717.1"/>
    <property type="molecule type" value="Genomic_DNA"/>
</dbReference>
<feature type="region of interest" description="Disordered" evidence="11">
    <location>
        <begin position="816"/>
        <end position="841"/>
    </location>
</feature>
<keyword evidence="5 10" id="KW-0694">RNA-binding</keyword>
<dbReference type="InterPro" id="IPR006553">
    <property type="entry name" value="Leu-rich_rpt_Cys-con_subtyp"/>
</dbReference>
<dbReference type="InterPro" id="IPR044451">
    <property type="entry name" value="AtDRB-like_DSRM_2"/>
</dbReference>
<dbReference type="Proteomes" id="UP000729402">
    <property type="component" value="Unassembled WGS sequence"/>
</dbReference>
<dbReference type="InterPro" id="IPR041101">
    <property type="entry name" value="Transp_inhibit"/>
</dbReference>
<dbReference type="OrthoDB" id="423607at2759"/>
<evidence type="ECO:0000256" key="11">
    <source>
        <dbReference type="SAM" id="MobiDB-lite"/>
    </source>
</evidence>
<dbReference type="SMART" id="SM00358">
    <property type="entry name" value="DSRM"/>
    <property type="match status" value="1"/>
</dbReference>
<evidence type="ECO:0000313" key="13">
    <source>
        <dbReference type="EMBL" id="KAG8084717.1"/>
    </source>
</evidence>
<dbReference type="GO" id="GO:0009734">
    <property type="term" value="P:auxin-activated signaling pathway"/>
    <property type="evidence" value="ECO:0007669"/>
    <property type="project" value="UniProtKB-KW"/>
</dbReference>
<keyword evidence="14" id="KW-1185">Reference proteome</keyword>
<keyword evidence="3" id="KW-0677">Repeat</keyword>
<feature type="compositionally biased region" description="Polar residues" evidence="11">
    <location>
        <begin position="1181"/>
        <end position="1198"/>
    </location>
</feature>
<dbReference type="InterPro" id="IPR014720">
    <property type="entry name" value="dsRBD_dom"/>
</dbReference>
<feature type="region of interest" description="Disordered" evidence="11">
    <location>
        <begin position="1168"/>
        <end position="1198"/>
    </location>
</feature>
<dbReference type="GO" id="GO:0019005">
    <property type="term" value="C:SCF ubiquitin ligase complex"/>
    <property type="evidence" value="ECO:0007669"/>
    <property type="project" value="TreeGrafter"/>
</dbReference>
<evidence type="ECO:0000256" key="9">
    <source>
        <dbReference type="ARBA" id="ARBA00064183"/>
    </source>
</evidence>
<comment type="pathway">
    <text evidence="2">Protein modification; protein ubiquitination.</text>
</comment>
<dbReference type="FunFam" id="3.80.10.10:FF:000029">
    <property type="entry name" value="Transport inhibitor response 1"/>
    <property type="match status" value="1"/>
</dbReference>
<dbReference type="GO" id="GO:0005634">
    <property type="term" value="C:nucleus"/>
    <property type="evidence" value="ECO:0007669"/>
    <property type="project" value="UniProtKB-SubCell"/>
</dbReference>